<reference evidence="2" key="1">
    <citation type="journal article" date="2014" name="Science">
        <title>The coffee genome provides insight into the convergent evolution of caffeine biosynthesis.</title>
        <authorList>
            <person name="Denoeud F."/>
            <person name="Carretero-Paulet L."/>
            <person name="Dereeper A."/>
            <person name="Droc G."/>
            <person name="Guyot R."/>
            <person name="Pietrella M."/>
            <person name="Zheng C."/>
            <person name="Alberti A."/>
            <person name="Anthony F."/>
            <person name="Aprea G."/>
            <person name="Aury J.M."/>
            <person name="Bento P."/>
            <person name="Bernard M."/>
            <person name="Bocs S."/>
            <person name="Campa C."/>
            <person name="Cenci A."/>
            <person name="Combes M.C."/>
            <person name="Crouzillat D."/>
            <person name="Da Silva C."/>
            <person name="Daddiego L."/>
            <person name="De Bellis F."/>
            <person name="Dussert S."/>
            <person name="Garsmeur O."/>
            <person name="Gayraud T."/>
            <person name="Guignon V."/>
            <person name="Jahn K."/>
            <person name="Jamilloux V."/>
            <person name="Joet T."/>
            <person name="Labadie K."/>
            <person name="Lan T."/>
            <person name="Leclercq J."/>
            <person name="Lepelley M."/>
            <person name="Leroy T."/>
            <person name="Li L.T."/>
            <person name="Librado P."/>
            <person name="Lopez L."/>
            <person name="Munoz A."/>
            <person name="Noel B."/>
            <person name="Pallavicini A."/>
            <person name="Perrotta G."/>
            <person name="Poncet V."/>
            <person name="Pot D."/>
            <person name="Priyono X."/>
            <person name="Rigoreau M."/>
            <person name="Rouard M."/>
            <person name="Rozas J."/>
            <person name="Tranchant-Dubreuil C."/>
            <person name="VanBuren R."/>
            <person name="Zhang Q."/>
            <person name="Andrade A.C."/>
            <person name="Argout X."/>
            <person name="Bertrand B."/>
            <person name="de Kochko A."/>
            <person name="Graziosi G."/>
            <person name="Henry R.J."/>
            <person name="Jayarama X."/>
            <person name="Ming R."/>
            <person name="Nagai C."/>
            <person name="Rounsley S."/>
            <person name="Sankoff D."/>
            <person name="Giuliano G."/>
            <person name="Albert V.A."/>
            <person name="Wincker P."/>
            <person name="Lashermes P."/>
        </authorList>
    </citation>
    <scope>NUCLEOTIDE SEQUENCE [LARGE SCALE GENOMIC DNA]</scope>
    <source>
        <strain evidence="2">cv. DH200-94</strain>
    </source>
</reference>
<dbReference type="EMBL" id="HG739183">
    <property type="protein sequence ID" value="CDP15451.1"/>
    <property type="molecule type" value="Genomic_DNA"/>
</dbReference>
<sequence length="74" mass="8785">MFVNQIFNCATKFLPNSCCKSIFPWSSLNFCFPDICFPFSQEDLFTWQGPSIFKRIHQGSSKRNSSFFLIWRIF</sequence>
<keyword evidence="2" id="KW-1185">Reference proteome</keyword>
<name>A0A068V455_COFCA</name>
<dbReference type="InParanoid" id="A0A068V455"/>
<gene>
    <name evidence="1" type="ORF">GSCOC_T00043185001</name>
</gene>
<organism evidence="1 2">
    <name type="scientific">Coffea canephora</name>
    <name type="common">Robusta coffee</name>
    <dbReference type="NCBI Taxonomy" id="49390"/>
    <lineage>
        <taxon>Eukaryota</taxon>
        <taxon>Viridiplantae</taxon>
        <taxon>Streptophyta</taxon>
        <taxon>Embryophyta</taxon>
        <taxon>Tracheophyta</taxon>
        <taxon>Spermatophyta</taxon>
        <taxon>Magnoliopsida</taxon>
        <taxon>eudicotyledons</taxon>
        <taxon>Gunneridae</taxon>
        <taxon>Pentapetalae</taxon>
        <taxon>asterids</taxon>
        <taxon>lamiids</taxon>
        <taxon>Gentianales</taxon>
        <taxon>Rubiaceae</taxon>
        <taxon>Ixoroideae</taxon>
        <taxon>Gardenieae complex</taxon>
        <taxon>Bertiereae - Coffeeae clade</taxon>
        <taxon>Coffeeae</taxon>
        <taxon>Coffea</taxon>
    </lineage>
</organism>
<dbReference type="Gramene" id="CDP15451">
    <property type="protein sequence ID" value="CDP15451"/>
    <property type="gene ID" value="GSCOC_T00043185001"/>
</dbReference>
<proteinExistence type="predicted"/>
<dbReference type="Proteomes" id="UP000295252">
    <property type="component" value="Chromosome V"/>
</dbReference>
<accession>A0A068V455</accession>
<evidence type="ECO:0000313" key="2">
    <source>
        <dbReference type="Proteomes" id="UP000295252"/>
    </source>
</evidence>
<evidence type="ECO:0000313" key="1">
    <source>
        <dbReference type="EMBL" id="CDP15451.1"/>
    </source>
</evidence>
<dbReference type="AlphaFoldDB" id="A0A068V455"/>
<protein>
    <submittedName>
        <fullName evidence="1">Uncharacterized protein</fullName>
    </submittedName>
</protein>